<gene>
    <name evidence="3" type="ORF">Prudu_021811</name>
</gene>
<name>A0A4Y1RY61_PRUDU</name>
<feature type="compositionally biased region" description="Polar residues" evidence="1">
    <location>
        <begin position="150"/>
        <end position="160"/>
    </location>
</feature>
<accession>A0A4Y1RY61</accession>
<protein>
    <submittedName>
        <fullName evidence="3">Salt tolerance homolog2</fullName>
    </submittedName>
</protein>
<evidence type="ECO:0000313" key="3">
    <source>
        <dbReference type="EMBL" id="BBH09344.1"/>
    </source>
</evidence>
<proteinExistence type="predicted"/>
<feature type="signal peptide" evidence="2">
    <location>
        <begin position="1"/>
        <end position="25"/>
    </location>
</feature>
<dbReference type="EMBL" id="AP019304">
    <property type="protein sequence ID" value="BBH09344.1"/>
    <property type="molecule type" value="Genomic_DNA"/>
</dbReference>
<feature type="chain" id="PRO_5021238988" evidence="2">
    <location>
        <begin position="26"/>
        <end position="194"/>
    </location>
</feature>
<dbReference type="AlphaFoldDB" id="A0A4Y1RY61"/>
<evidence type="ECO:0000256" key="1">
    <source>
        <dbReference type="SAM" id="MobiDB-lite"/>
    </source>
</evidence>
<feature type="region of interest" description="Disordered" evidence="1">
    <location>
        <begin position="138"/>
        <end position="160"/>
    </location>
</feature>
<reference evidence="3" key="1">
    <citation type="journal article" date="2019" name="Science">
        <title>Mutation of a bHLH transcription factor allowed almond domestication.</title>
        <authorList>
            <person name="Sanchez-Perez R."/>
            <person name="Pavan S."/>
            <person name="Mazzeo R."/>
            <person name="Moldovan C."/>
            <person name="Aiese Cigliano R."/>
            <person name="Del Cueto J."/>
            <person name="Ricciardi F."/>
            <person name="Lotti C."/>
            <person name="Ricciardi L."/>
            <person name="Dicenta F."/>
            <person name="Lopez-Marques R.L."/>
            <person name="Lindberg Moller B."/>
        </authorList>
    </citation>
    <scope>NUCLEOTIDE SEQUENCE</scope>
</reference>
<sequence length="194" mass="21340">MCARKKRPLFSALQMKLLSAMSVIAVFTTQTSWPASTSASVFSTQLSKTPLSVISARRGADFCFVNKTERFFAENATFRFTKPMSTHRSTTGLFFQALSSQLLLLYIQPHPPHALASLKWPIPLMQEPPISDKALNCSPSVEQTTSSSSCKTGENCGSDNGSVSTSSISEYLMETLPGWHVEDFFDFSFAPDGF</sequence>
<keyword evidence="2" id="KW-0732">Signal</keyword>
<organism evidence="3">
    <name type="scientific">Prunus dulcis</name>
    <name type="common">Almond</name>
    <name type="synonym">Amygdalus dulcis</name>
    <dbReference type="NCBI Taxonomy" id="3755"/>
    <lineage>
        <taxon>Eukaryota</taxon>
        <taxon>Viridiplantae</taxon>
        <taxon>Streptophyta</taxon>
        <taxon>Embryophyta</taxon>
        <taxon>Tracheophyta</taxon>
        <taxon>Spermatophyta</taxon>
        <taxon>Magnoliopsida</taxon>
        <taxon>eudicotyledons</taxon>
        <taxon>Gunneridae</taxon>
        <taxon>Pentapetalae</taxon>
        <taxon>rosids</taxon>
        <taxon>fabids</taxon>
        <taxon>Rosales</taxon>
        <taxon>Rosaceae</taxon>
        <taxon>Amygdaloideae</taxon>
        <taxon>Amygdaleae</taxon>
        <taxon>Prunus</taxon>
    </lineage>
</organism>
<evidence type="ECO:0000256" key="2">
    <source>
        <dbReference type="SAM" id="SignalP"/>
    </source>
</evidence>